<dbReference type="InterPro" id="IPR022496">
    <property type="entry name" value="T6A_TsaB"/>
</dbReference>
<name>A0A1H9TGB1_9LACT</name>
<sequence length="240" mass="26423">MKILAIDTSNQVMTIALLEDQTILGELTTNIKGNHSTRLMPGIDQLMKEVGMVPNQLEKIVVAKGPGSYTGLRIGVVIAKTLAWTLDIPLVGISSLKSLAGNVRHFEGVIVPIFDARRDNIYTGAYQYKGKQLAVVIPDQHIAAEKMSEQLEKINQPILFVGMDAEQFDPIFKKHLSVAYDFAAPEENMPSACVLGRLGLAEAPSDTHEFLPSYLKLAEAEENWQKAHPELKGGNFIEKI</sequence>
<dbReference type="NCBIfam" id="TIGR03725">
    <property type="entry name" value="T6A_YeaZ"/>
    <property type="match status" value="1"/>
</dbReference>
<dbReference type="EMBL" id="FOHA01000013">
    <property type="protein sequence ID" value="SER96255.1"/>
    <property type="molecule type" value="Genomic_DNA"/>
</dbReference>
<protein>
    <submittedName>
        <fullName evidence="2">tRNA threonylcarbamoyladenosine biosynthesis protein TsaB</fullName>
    </submittedName>
</protein>
<dbReference type="InterPro" id="IPR000905">
    <property type="entry name" value="Gcp-like_dom"/>
</dbReference>
<evidence type="ECO:0000313" key="3">
    <source>
        <dbReference type="Proteomes" id="UP000198948"/>
    </source>
</evidence>
<keyword evidence="3" id="KW-1185">Reference proteome</keyword>
<reference evidence="2 3" key="1">
    <citation type="submission" date="2016-10" db="EMBL/GenBank/DDBJ databases">
        <authorList>
            <person name="de Groot N.N."/>
        </authorList>
    </citation>
    <scope>NUCLEOTIDE SEQUENCE [LARGE SCALE GENOMIC DNA]</scope>
    <source>
        <strain evidence="2 3">DSM 13760</strain>
    </source>
</reference>
<evidence type="ECO:0000259" key="1">
    <source>
        <dbReference type="Pfam" id="PF00814"/>
    </source>
</evidence>
<organism evidence="2 3">
    <name type="scientific">Isobaculum melis</name>
    <dbReference type="NCBI Taxonomy" id="142588"/>
    <lineage>
        <taxon>Bacteria</taxon>
        <taxon>Bacillati</taxon>
        <taxon>Bacillota</taxon>
        <taxon>Bacilli</taxon>
        <taxon>Lactobacillales</taxon>
        <taxon>Carnobacteriaceae</taxon>
        <taxon>Isobaculum</taxon>
    </lineage>
</organism>
<dbReference type="STRING" id="142588.SAMN04488559_11347"/>
<evidence type="ECO:0000313" key="2">
    <source>
        <dbReference type="EMBL" id="SER96255.1"/>
    </source>
</evidence>
<dbReference type="PANTHER" id="PTHR11735:SF11">
    <property type="entry name" value="TRNA THREONYLCARBAMOYLADENOSINE BIOSYNTHESIS PROTEIN TSAB"/>
    <property type="match status" value="1"/>
</dbReference>
<dbReference type="CDD" id="cd24032">
    <property type="entry name" value="ASKHA_NBD_TsaB"/>
    <property type="match status" value="1"/>
</dbReference>
<dbReference type="InterPro" id="IPR043129">
    <property type="entry name" value="ATPase_NBD"/>
</dbReference>
<dbReference type="Pfam" id="PF00814">
    <property type="entry name" value="TsaD"/>
    <property type="match status" value="1"/>
</dbReference>
<dbReference type="SUPFAM" id="SSF53067">
    <property type="entry name" value="Actin-like ATPase domain"/>
    <property type="match status" value="2"/>
</dbReference>
<dbReference type="RefSeq" id="WP_092652955.1">
    <property type="nucleotide sequence ID" value="NZ_FOHA01000013.1"/>
</dbReference>
<proteinExistence type="predicted"/>
<gene>
    <name evidence="2" type="ORF">SAMN04488559_11347</name>
</gene>
<dbReference type="Proteomes" id="UP000198948">
    <property type="component" value="Unassembled WGS sequence"/>
</dbReference>
<dbReference type="PANTHER" id="PTHR11735">
    <property type="entry name" value="TRNA N6-ADENOSINE THREONYLCARBAMOYLTRANSFERASE"/>
    <property type="match status" value="1"/>
</dbReference>
<feature type="domain" description="Gcp-like" evidence="1">
    <location>
        <begin position="33"/>
        <end position="224"/>
    </location>
</feature>
<dbReference type="AlphaFoldDB" id="A0A1H9TGB1"/>
<dbReference type="OrthoDB" id="9784166at2"/>
<dbReference type="GO" id="GO:0002949">
    <property type="term" value="P:tRNA threonylcarbamoyladenosine modification"/>
    <property type="evidence" value="ECO:0007669"/>
    <property type="project" value="InterPro"/>
</dbReference>
<dbReference type="GO" id="GO:0005829">
    <property type="term" value="C:cytosol"/>
    <property type="evidence" value="ECO:0007669"/>
    <property type="project" value="TreeGrafter"/>
</dbReference>
<accession>A0A1H9TGB1</accession>
<dbReference type="Gene3D" id="3.30.420.40">
    <property type="match status" value="2"/>
</dbReference>